<comment type="caution">
    <text evidence="2">The sequence shown here is derived from an EMBL/GenBank/DDBJ whole genome shotgun (WGS) entry which is preliminary data.</text>
</comment>
<accession>A0ABV9KTE9</accession>
<dbReference type="InterPro" id="IPR027843">
    <property type="entry name" value="DUF4440"/>
</dbReference>
<name>A0ABV9KTE9_9BACT</name>
<organism evidence="2 3">
    <name type="scientific">Dysgonomonas termitidis</name>
    <dbReference type="NCBI Taxonomy" id="1516126"/>
    <lineage>
        <taxon>Bacteria</taxon>
        <taxon>Pseudomonadati</taxon>
        <taxon>Bacteroidota</taxon>
        <taxon>Bacteroidia</taxon>
        <taxon>Bacteroidales</taxon>
        <taxon>Dysgonomonadaceae</taxon>
        <taxon>Dysgonomonas</taxon>
    </lineage>
</organism>
<protein>
    <submittedName>
        <fullName evidence="2">YybH family protein</fullName>
    </submittedName>
</protein>
<dbReference type="Pfam" id="PF14534">
    <property type="entry name" value="DUF4440"/>
    <property type="match status" value="1"/>
</dbReference>
<evidence type="ECO:0000259" key="1">
    <source>
        <dbReference type="Pfam" id="PF14534"/>
    </source>
</evidence>
<proteinExistence type="predicted"/>
<dbReference type="InterPro" id="IPR032710">
    <property type="entry name" value="NTF2-like_dom_sf"/>
</dbReference>
<sequence>MNHKNIATKIIALETAALEKWNNGNPSGYLELYTPDFTYFDPFLEKRSDGFDKIETLYEEMRGKVLVDKYEMIEPVVQATDEMAVLTYNLLSYTGETVYKWNCTEVYKLVANEWKIIHNHWSFIKPV</sequence>
<dbReference type="Proteomes" id="UP001596023">
    <property type="component" value="Unassembled WGS sequence"/>
</dbReference>
<evidence type="ECO:0000313" key="2">
    <source>
        <dbReference type="EMBL" id="MFC4673235.1"/>
    </source>
</evidence>
<gene>
    <name evidence="2" type="ORF">ACFO6W_05990</name>
</gene>
<dbReference type="EMBL" id="JBHSGN010000050">
    <property type="protein sequence ID" value="MFC4673235.1"/>
    <property type="molecule type" value="Genomic_DNA"/>
</dbReference>
<reference evidence="3" key="1">
    <citation type="journal article" date="2019" name="Int. J. Syst. Evol. Microbiol.">
        <title>The Global Catalogue of Microorganisms (GCM) 10K type strain sequencing project: providing services to taxonomists for standard genome sequencing and annotation.</title>
        <authorList>
            <consortium name="The Broad Institute Genomics Platform"/>
            <consortium name="The Broad Institute Genome Sequencing Center for Infectious Disease"/>
            <person name="Wu L."/>
            <person name="Ma J."/>
        </authorList>
    </citation>
    <scope>NUCLEOTIDE SEQUENCE [LARGE SCALE GENOMIC DNA]</scope>
    <source>
        <strain evidence="3">CCUG 66188</strain>
    </source>
</reference>
<keyword evidence="3" id="KW-1185">Reference proteome</keyword>
<dbReference type="RefSeq" id="WP_379994475.1">
    <property type="nucleotide sequence ID" value="NZ_JBHSGN010000050.1"/>
</dbReference>
<dbReference type="Gene3D" id="3.10.450.50">
    <property type="match status" value="1"/>
</dbReference>
<feature type="domain" description="DUF4440" evidence="1">
    <location>
        <begin position="10"/>
        <end position="116"/>
    </location>
</feature>
<dbReference type="SUPFAM" id="SSF54427">
    <property type="entry name" value="NTF2-like"/>
    <property type="match status" value="1"/>
</dbReference>
<evidence type="ECO:0000313" key="3">
    <source>
        <dbReference type="Proteomes" id="UP001596023"/>
    </source>
</evidence>